<dbReference type="Proteomes" id="UP000838756">
    <property type="component" value="Unassembled WGS sequence"/>
</dbReference>
<sequence length="416" mass="47357">MGVVSADLRPGMRGSRRTSPLYLYSSPREPTLNIPHSILFLSLFLLIFPISHSQMTSYNVSYTKNNTIEKTKDGNVFLTNESKTNITPNLSTELELKTQLDWDFNISSFNIYLALLNRFRRKETNVEQNYLETTTPKELFDANFNNHLNPEPAYTMVDNIENNKLSESHKKYDQIINNETNNNPGNKTKNNLQNERNENSKSNEMQEKTAGKLIINDEIREKLASNYTNNGSISVITNGDMEFKVNKIEKFEQGNIKTDKMVNKAKGKLKIDDETRTKLFFDYSKNHDKPLNNLATNNIINTTKTNLTILGRSNLKSDREETMGKLKIDDETRSKLFFDYTSTFNRSNSMRGNNESSTEKVISLGNTLEVGNENLEIESDIVSRNVSNNSLGPANLSYPSIKGNFKSTNPSFVDGE</sequence>
<keyword evidence="3" id="KW-1185">Reference proteome</keyword>
<accession>A0A8S4RV06</accession>
<feature type="region of interest" description="Disordered" evidence="1">
    <location>
        <begin position="176"/>
        <end position="207"/>
    </location>
</feature>
<evidence type="ECO:0000313" key="3">
    <source>
        <dbReference type="Proteomes" id="UP000838756"/>
    </source>
</evidence>
<evidence type="ECO:0000256" key="1">
    <source>
        <dbReference type="SAM" id="MobiDB-lite"/>
    </source>
</evidence>
<dbReference type="OrthoDB" id="7491298at2759"/>
<gene>
    <name evidence="2" type="primary">jg3903</name>
    <name evidence="2" type="ORF">PAEG_LOCUS17994</name>
</gene>
<proteinExistence type="predicted"/>
<dbReference type="AlphaFoldDB" id="A0A8S4RV06"/>
<comment type="caution">
    <text evidence="2">The sequence shown here is derived from an EMBL/GenBank/DDBJ whole genome shotgun (WGS) entry which is preliminary data.</text>
</comment>
<feature type="compositionally biased region" description="Low complexity" evidence="1">
    <location>
        <begin position="177"/>
        <end position="194"/>
    </location>
</feature>
<dbReference type="EMBL" id="CAKXAJ010025582">
    <property type="protein sequence ID" value="CAH2241567.1"/>
    <property type="molecule type" value="Genomic_DNA"/>
</dbReference>
<protein>
    <submittedName>
        <fullName evidence="2">Jg3903 protein</fullName>
    </submittedName>
</protein>
<reference evidence="2" key="1">
    <citation type="submission" date="2022-03" db="EMBL/GenBank/DDBJ databases">
        <authorList>
            <person name="Lindestad O."/>
        </authorList>
    </citation>
    <scope>NUCLEOTIDE SEQUENCE</scope>
</reference>
<name>A0A8S4RV06_9NEOP</name>
<organism evidence="2 3">
    <name type="scientific">Pararge aegeria aegeria</name>
    <dbReference type="NCBI Taxonomy" id="348720"/>
    <lineage>
        <taxon>Eukaryota</taxon>
        <taxon>Metazoa</taxon>
        <taxon>Ecdysozoa</taxon>
        <taxon>Arthropoda</taxon>
        <taxon>Hexapoda</taxon>
        <taxon>Insecta</taxon>
        <taxon>Pterygota</taxon>
        <taxon>Neoptera</taxon>
        <taxon>Endopterygota</taxon>
        <taxon>Lepidoptera</taxon>
        <taxon>Glossata</taxon>
        <taxon>Ditrysia</taxon>
        <taxon>Papilionoidea</taxon>
        <taxon>Nymphalidae</taxon>
        <taxon>Satyrinae</taxon>
        <taxon>Satyrini</taxon>
        <taxon>Parargina</taxon>
        <taxon>Pararge</taxon>
    </lineage>
</organism>
<feature type="compositionally biased region" description="Basic and acidic residues" evidence="1">
    <location>
        <begin position="195"/>
        <end position="207"/>
    </location>
</feature>
<evidence type="ECO:0000313" key="2">
    <source>
        <dbReference type="EMBL" id="CAH2241567.1"/>
    </source>
</evidence>